<evidence type="ECO:0000313" key="9">
    <source>
        <dbReference type="EMBL" id="GIQ83264.1"/>
    </source>
</evidence>
<feature type="transmembrane region" description="Helical" evidence="8">
    <location>
        <begin position="351"/>
        <end position="369"/>
    </location>
</feature>
<evidence type="ECO:0000256" key="7">
    <source>
        <dbReference type="SAM" id="MobiDB-lite"/>
    </source>
</evidence>
<evidence type="ECO:0000256" key="1">
    <source>
        <dbReference type="ARBA" id="ARBA00004651"/>
    </source>
</evidence>
<dbReference type="OrthoDB" id="196650at2759"/>
<feature type="transmembrane region" description="Helical" evidence="8">
    <location>
        <begin position="187"/>
        <end position="208"/>
    </location>
</feature>
<feature type="region of interest" description="Disordered" evidence="7">
    <location>
        <begin position="637"/>
        <end position="659"/>
    </location>
</feature>
<dbReference type="SUPFAM" id="SSF103473">
    <property type="entry name" value="MFS general substrate transporter"/>
    <property type="match status" value="1"/>
</dbReference>
<dbReference type="InterPro" id="IPR036259">
    <property type="entry name" value="MFS_trans_sf"/>
</dbReference>
<proteinExistence type="predicted"/>
<evidence type="ECO:0000256" key="2">
    <source>
        <dbReference type="ARBA" id="ARBA00022448"/>
    </source>
</evidence>
<dbReference type="PANTHER" id="PTHR43414">
    <property type="entry name" value="MULTIDRUG RESISTANCE PROTEIN MDTG"/>
    <property type="match status" value="1"/>
</dbReference>
<dbReference type="InterPro" id="IPR011701">
    <property type="entry name" value="MFS"/>
</dbReference>
<evidence type="ECO:0000256" key="8">
    <source>
        <dbReference type="SAM" id="Phobius"/>
    </source>
</evidence>
<dbReference type="AlphaFoldDB" id="A0A9K3GGN6"/>
<dbReference type="EMBL" id="BDIP01000982">
    <property type="protein sequence ID" value="GIQ83264.1"/>
    <property type="molecule type" value="Genomic_DNA"/>
</dbReference>
<dbReference type="GO" id="GO:0022857">
    <property type="term" value="F:transmembrane transporter activity"/>
    <property type="evidence" value="ECO:0007669"/>
    <property type="project" value="InterPro"/>
</dbReference>
<protein>
    <submittedName>
        <fullName evidence="9">Major facilitator superfamily protein</fullName>
    </submittedName>
</protein>
<feature type="transmembrane region" description="Helical" evidence="8">
    <location>
        <begin position="575"/>
        <end position="596"/>
    </location>
</feature>
<feature type="transmembrane region" description="Helical" evidence="8">
    <location>
        <begin position="318"/>
        <end position="339"/>
    </location>
</feature>
<evidence type="ECO:0000256" key="6">
    <source>
        <dbReference type="ARBA" id="ARBA00023136"/>
    </source>
</evidence>
<gene>
    <name evidence="9" type="ORF">KIPB_004557</name>
</gene>
<keyword evidence="2" id="KW-0813">Transport</keyword>
<dbReference type="Proteomes" id="UP000265618">
    <property type="component" value="Unassembled WGS sequence"/>
</dbReference>
<keyword evidence="5 8" id="KW-1133">Transmembrane helix</keyword>
<feature type="compositionally biased region" description="Basic and acidic residues" evidence="7">
    <location>
        <begin position="649"/>
        <end position="659"/>
    </location>
</feature>
<keyword evidence="4 8" id="KW-0812">Transmembrane</keyword>
<name>A0A9K3GGN6_9EUKA</name>
<dbReference type="Pfam" id="PF07690">
    <property type="entry name" value="MFS_1"/>
    <property type="match status" value="1"/>
</dbReference>
<evidence type="ECO:0000256" key="4">
    <source>
        <dbReference type="ARBA" id="ARBA00022692"/>
    </source>
</evidence>
<reference evidence="9 10" key="1">
    <citation type="journal article" date="2018" name="PLoS ONE">
        <title>The draft genome of Kipferlia bialata reveals reductive genome evolution in fornicate parasites.</title>
        <authorList>
            <person name="Tanifuji G."/>
            <person name="Takabayashi S."/>
            <person name="Kume K."/>
            <person name="Takagi M."/>
            <person name="Nakayama T."/>
            <person name="Kamikawa R."/>
            <person name="Inagaki Y."/>
            <person name="Hashimoto T."/>
        </authorList>
    </citation>
    <scope>NUCLEOTIDE SEQUENCE [LARGE SCALE GENOMIC DNA]</scope>
    <source>
        <strain evidence="9">NY0173</strain>
    </source>
</reference>
<keyword evidence="3" id="KW-1003">Cell membrane</keyword>
<evidence type="ECO:0000313" key="10">
    <source>
        <dbReference type="Proteomes" id="UP000265618"/>
    </source>
</evidence>
<dbReference type="GO" id="GO:0005886">
    <property type="term" value="C:plasma membrane"/>
    <property type="evidence" value="ECO:0007669"/>
    <property type="project" value="UniProtKB-SubCell"/>
</dbReference>
<evidence type="ECO:0000256" key="5">
    <source>
        <dbReference type="ARBA" id="ARBA00022989"/>
    </source>
</evidence>
<sequence length="659" mass="71872">MKAASAISLSVSGLQALRASRRVRDFLGAYVSVGDWDGACTNDGWRVLADNAPEALGAVLDSLDPSHAEGIPSMASMAPADAFRAFVQYVEHQDCGLSTHALPPDPFSADGSGWEAVTLYMAHAVAALQTSFPGAEGCGIDLDADKYTAEPTLEEVQMVVGYMGDRAIKVTDVSEDLSAVASMWRSGYLLVLVTNFLGGLCLLLWTLFQPTEVYSRLLDEGNEDKYASMYTIFRGLFNMVQLVGSPFWHRLSERVGRKPCMVVCYLLYALCAGGMGRWSSTFGGMLCWRALAGFVGVIHALMNTIASDLAPLKQRGTWLLFSMGAMISGSIFAGVGVVVMDAMGLTTLEDVTPYVVRGFTFCACLTLFWKESAPLVLARRQGKDLHIPISQTQLRERDFIPTALRLFSDRRFAMVFAAYVLALSTYTIMSNTGNAWLLTASVYDANTEEGRAAEQSFNALTIVVACTVGSINTFGLGRVFNKHIGERNVTYVGQVALFLGSVCRLPFPEPVSQWVWMLSAVLCFFGESLGHPSYIYLGATYASTHDRGSVLGAFQIGNSIGRSVLSIVHGFIFDYSWRLCLLLAAVYPCIAAWLMYMCPFSLTTNTIEVQAQRQREQKRRQAAFSAVDESVSVDMTGMKEDVDASQSPGERETLATDVV</sequence>
<feature type="transmembrane region" description="Helical" evidence="8">
    <location>
        <begin position="286"/>
        <end position="306"/>
    </location>
</feature>
<keyword evidence="10" id="KW-1185">Reference proteome</keyword>
<feature type="transmembrane region" description="Helical" evidence="8">
    <location>
        <begin position="260"/>
        <end position="280"/>
    </location>
</feature>
<feature type="transmembrane region" description="Helical" evidence="8">
    <location>
        <begin position="228"/>
        <end position="248"/>
    </location>
</feature>
<comment type="subcellular location">
    <subcellularLocation>
        <location evidence="1">Cell membrane</location>
        <topology evidence="1">Multi-pass membrane protein</topology>
    </subcellularLocation>
</comment>
<comment type="caution">
    <text evidence="9">The sequence shown here is derived from an EMBL/GenBank/DDBJ whole genome shotgun (WGS) entry which is preliminary data.</text>
</comment>
<organism evidence="9 10">
    <name type="scientific">Kipferlia bialata</name>
    <dbReference type="NCBI Taxonomy" id="797122"/>
    <lineage>
        <taxon>Eukaryota</taxon>
        <taxon>Metamonada</taxon>
        <taxon>Carpediemonas-like organisms</taxon>
        <taxon>Kipferlia</taxon>
    </lineage>
</organism>
<feature type="transmembrane region" description="Helical" evidence="8">
    <location>
        <begin position="457"/>
        <end position="477"/>
    </location>
</feature>
<dbReference type="PANTHER" id="PTHR43414:SF6">
    <property type="entry name" value="MULTIDRUG RESISTANCE PROTEIN MDTG"/>
    <property type="match status" value="1"/>
</dbReference>
<dbReference type="CDD" id="cd06174">
    <property type="entry name" value="MFS"/>
    <property type="match status" value="1"/>
</dbReference>
<feature type="transmembrane region" description="Helical" evidence="8">
    <location>
        <begin position="412"/>
        <end position="437"/>
    </location>
</feature>
<accession>A0A9K3GGN6</accession>
<evidence type="ECO:0000256" key="3">
    <source>
        <dbReference type="ARBA" id="ARBA00022475"/>
    </source>
</evidence>
<dbReference type="Gene3D" id="1.20.1250.20">
    <property type="entry name" value="MFS general substrate transporter like domains"/>
    <property type="match status" value="1"/>
</dbReference>
<keyword evidence="6 8" id="KW-0472">Membrane</keyword>